<evidence type="ECO:0000313" key="2">
    <source>
        <dbReference type="Proteomes" id="UP000442707"/>
    </source>
</evidence>
<dbReference type="InterPro" id="IPR054284">
    <property type="entry name" value="DUF7019"/>
</dbReference>
<gene>
    <name evidence="1" type="ORF">F7R91_06955</name>
</gene>
<reference evidence="1 2" key="1">
    <citation type="submission" date="2019-09" db="EMBL/GenBank/DDBJ databases">
        <title>Screening of Novel Bioactive Compounds from Soil-Associated.</title>
        <authorList>
            <person name="Zhao S."/>
        </authorList>
    </citation>
    <scope>NUCLEOTIDE SEQUENCE [LARGE SCALE GENOMIC DNA]</scope>
    <source>
        <strain evidence="1 2">HIT-DPA4</strain>
    </source>
</reference>
<dbReference type="RefSeq" id="WP_150945566.1">
    <property type="nucleotide sequence ID" value="NZ_VZRB01000003.1"/>
</dbReference>
<dbReference type="Proteomes" id="UP000442707">
    <property type="component" value="Unassembled WGS sequence"/>
</dbReference>
<organism evidence="1 2">
    <name type="scientific">Streptomyces luteolifulvus</name>
    <dbReference type="NCBI Taxonomy" id="2615112"/>
    <lineage>
        <taxon>Bacteria</taxon>
        <taxon>Bacillati</taxon>
        <taxon>Actinomycetota</taxon>
        <taxon>Actinomycetes</taxon>
        <taxon>Kitasatosporales</taxon>
        <taxon>Streptomycetaceae</taxon>
        <taxon>Streptomyces</taxon>
    </lineage>
</organism>
<sequence length="286" mass="31521">MTQGELAVRGDGVGSYLYWSDRRVAAIASDNGINFKGRFNWAVKAAPQGVGAEVSNKDRGDLSRFETAREIEKALGAHATVAFDAPPRARFAKGVGQVHMARFTAGPERDKGALFHIRTASVRGQQVDLVLFGSMDNFLGRVLRPEDAPETGWFSSAWYAIAELLESRGRENTSQWDDPESLSVEALKVALYQGSSGDQGEQDGQPWTRGYTLGHADDSEWFAQIYTAVVLTEDRWHLRGSMSGAQRILVGAPVWVRTASQASVTRYADLRSRATGADRRRLPFLR</sequence>
<proteinExistence type="predicted"/>
<evidence type="ECO:0000313" key="1">
    <source>
        <dbReference type="EMBL" id="KAB1149473.1"/>
    </source>
</evidence>
<dbReference type="EMBL" id="VZRB01000003">
    <property type="protein sequence ID" value="KAB1149473.1"/>
    <property type="molecule type" value="Genomic_DNA"/>
</dbReference>
<keyword evidence="2" id="KW-1185">Reference proteome</keyword>
<comment type="caution">
    <text evidence="1">The sequence shown here is derived from an EMBL/GenBank/DDBJ whole genome shotgun (WGS) entry which is preliminary data.</text>
</comment>
<dbReference type="Pfam" id="PF22880">
    <property type="entry name" value="DUF7019"/>
    <property type="match status" value="1"/>
</dbReference>
<name>A0A6H9V6E7_9ACTN</name>
<protein>
    <submittedName>
        <fullName evidence="1">Uncharacterized protein</fullName>
    </submittedName>
</protein>
<dbReference type="AlphaFoldDB" id="A0A6H9V6E7"/>
<accession>A0A6H9V6E7</accession>